<dbReference type="Pfam" id="PF20155">
    <property type="entry name" value="TMP_3"/>
    <property type="match status" value="1"/>
</dbReference>
<reference evidence="9 10" key="1">
    <citation type="submission" date="2022-09" db="EMBL/GenBank/DDBJ databases">
        <authorList>
            <person name="Giprobiosintez L."/>
        </authorList>
    </citation>
    <scope>NUCLEOTIDE SEQUENCE [LARGE SCALE GENOMIC DNA]</scope>
    <source>
        <strain evidence="9">VKPM-B-12549</strain>
        <strain evidence="10">VKPM-B-12549 (GBS-15)</strain>
    </source>
</reference>
<dbReference type="PANTHER" id="PTHR47970">
    <property type="entry name" value="KINESIN-LIKE PROTEIN KIF11"/>
    <property type="match status" value="1"/>
</dbReference>
<feature type="coiled-coil region" evidence="5">
    <location>
        <begin position="622"/>
        <end position="659"/>
    </location>
</feature>
<evidence type="ECO:0000256" key="4">
    <source>
        <dbReference type="ARBA" id="ARBA00023212"/>
    </source>
</evidence>
<keyword evidence="4" id="KW-0206">Cytoskeleton</keyword>
<comment type="subcellular location">
    <subcellularLocation>
        <location evidence="1">Cytoplasm</location>
        <location evidence="1">Cytoskeleton</location>
    </subcellularLocation>
</comment>
<evidence type="ECO:0000256" key="5">
    <source>
        <dbReference type="SAM" id="Coils"/>
    </source>
</evidence>
<keyword evidence="5" id="KW-0175">Coiled coil</keyword>
<feature type="coiled-coil region" evidence="5">
    <location>
        <begin position="1828"/>
        <end position="1862"/>
    </location>
</feature>
<dbReference type="InterPro" id="IPR013491">
    <property type="entry name" value="Tape_meas_N"/>
</dbReference>
<feature type="region of interest" description="Disordered" evidence="6">
    <location>
        <begin position="1971"/>
        <end position="1991"/>
    </location>
</feature>
<evidence type="ECO:0000313" key="10">
    <source>
        <dbReference type="Proteomes" id="UP001359308"/>
    </source>
</evidence>
<dbReference type="NCBIfam" id="TIGR02675">
    <property type="entry name" value="tape_meas_nterm"/>
    <property type="match status" value="1"/>
</dbReference>
<sequence length="2207" mass="233304">MAGPIVVGIKLNLDEKGALVGVEKVESGFKRIGAAASESASRIDASYKKVETGIAEVENGFKRVGSAASESAGRIDAAYGKTRQGLDSISTQLATAKRQFLEFVTAQAAFGAGRELADVADRYANLSARLRLATQSELEYAKAQAQVFAISQRHSTALDDNARLYSRIAPAARDAGKSQSDLVKVVEAVSASLKTSGATAAEQSSTITQLSQSLASSTVQWEDFGQLADTNMRLVDAVAKQLGGSMGDLKQKMSDGLISNTQLFDAIIAASERLKAEAATMPNTIGGAVQQIENAWERYIGKADQAAGASRDVANAISGVATHFDQIADGAVRAGEVVAVAIGVKAVTAMTAYVAEAAAAANGTLLFSRAVGALGGPIGAATFAVLAGAEALSAWRANMIAANDEALRIRSQGNAGALNTTDPTKIIGVDLKAKADQAKQAIGDLSVTVTKAGAAMDQSSQQTKKFAGSMDDLDQRQAKAKQDWGKWAESRAKQLGFNAQETEAYKKKVLETIAVEKSAEETKKAHTKAISEEASAVKKAATEHQNAIEASDKFIQSLKDQLQNIQDTTGASEAEQAARKASIGLIGKESDERAKLAKQLVEERQAYEGAERIKQLEIKTQNDIAEAIRRKAETNAQALQSAQDEEQKQLAILAQLQAAHEAGYGPEALARMRSYLSAVYDVTQGMGEEEAAATAAAMAHTEAANHMMGEMTQTGQSMLSDLGGIAQNMMGIFTSMFFDPFGSATANMGQQFSRMLQQMASQLMQSAVTQFFTGGSSGAGSIGGLIGSVGSWFGGSGATAAPSVGGIVNTGAAVANWANVGDMFVSTGGGKAMPVAIVDAAGAGTRAAGTAGSWLGGPGWASTALGYAGAGIGGLGTGYMIGNAIGGKYTYGREGGMVGGAVGGVAGYAAATGGMLGATVAESTLLTALSSTGIGVVVAAVVAAVMSSIKKGQPDATAQYSWQNDSWTLNKQAERNGGNLAFLGNFATKLFQPLTDLEKTLAVQLPAFNLNMRQHEGYFGMQIPGLYSARMKADSEANKYMAQAVSIGVMRLFQQPAVTSQMADPLTKAVVMLSGDLQAFGDNIKAAEEVRKYAAGASSFKVIGKSLDLSGGSAETFFGNMKEAGALRTFLGELTPNTDAFAKLVQSFQQMEDIAKKFGVSVDDVHKKVDQFLKAAEYNTQDRVNQLLGKPQSIGSKVFNDMQSFDQIAQDQRNNVAELAKQNKAEAQRGKNLLNYGDFVSLTGADKKEAKGLLKQLDNPDLAGNPEMLKQWQTGWDAYWQKQIDEAKASIKNPKKLAKEIKRLENGRDSLDALGIGQVDIDAAKQQRKEQQKQEVLDQAQAYAGQGASQFAAKLKEITDYFSWARDGANELGISVDELNQYQKAATDALNGQFDDALKQFAGESVSGAAAALKAIDDQAKAFREDAIALGKSVEDVDRATEKAKQKLKDQFDDTLKQFAGESVSGAAAALKAIDDQAKTLREDAIALGKSVEDVDKATESAKKKLKDDFVHGLEQMAGVLDTNTIAFNGLRDQFKGLYEDAKTLGVGMDQVGAALAQSMKNLWEQMTSGIEQARQSIAQQIAELRGPQAVADLAGQNVDKAKQKLADYRAGGGTDISREIALIQGVQAAVMARYQAELALIQQAVQAEVQAIQTRMQAEIDAVNTTLNAAIQAENDRLAAITEAESKRLEAQTSAIQEAADVAAEIRQEAQQAALDALNEQLQVANQLKSAIKGIADYAKSLMTSADSPLSPKARLEAAKAQYEATAAKAPTDAEAAARYQQDAEAYRQAAKDYYGSGPGYAEAYNRIQSDATRIGNTNVTSPDSVESQLKELRKQQAQENKEAQRLVQEQIKAAQQASQDYLASQRTASEDIVSGLRATAESQIQAIRTKADEQIKAAQDLDSRPDVQALKAETVKELQTLDQNLAKAYETAQRQYQTFLDSLAGVVGANTAAIGSLVEWLRSQGVNVTAPPDPDPGVYEPTAPTAGGSGDPLPHHAAGGHYRGGLALVGELGPELINFNRPGYVHTADETARILAAVSGGDSAIRGSGSAAKTIDQIQQLLGGLPFDPRQLLSMFSAANDAHGAYANILDLPPTWSNAASAVQSLMLKPAASSPAIDMPFVGHQPPTRSTPSRQTAQIEERLSRIEANQSGTELKGLKEALESIRRESKAGVNVQSAGFSQLLIVMNQMLAHLDEMERRSRYAS</sequence>
<dbReference type="EMBL" id="CP104311">
    <property type="protein sequence ID" value="WWF02921.1"/>
    <property type="molecule type" value="Genomic_DNA"/>
</dbReference>
<feature type="domain" description="Tape measure protein N-terminal" evidence="7">
    <location>
        <begin position="114"/>
        <end position="305"/>
    </location>
</feature>
<evidence type="ECO:0000256" key="1">
    <source>
        <dbReference type="ARBA" id="ARBA00004245"/>
    </source>
</evidence>
<feature type="coiled-coil region" evidence="5">
    <location>
        <begin position="1690"/>
        <end position="1729"/>
    </location>
</feature>
<evidence type="ECO:0000256" key="2">
    <source>
        <dbReference type="ARBA" id="ARBA00022490"/>
    </source>
</evidence>
<evidence type="ECO:0000259" key="7">
    <source>
        <dbReference type="Pfam" id="PF20155"/>
    </source>
</evidence>
<organism evidence="9 10">
    <name type="scientific">Methylococcus capsulatus</name>
    <dbReference type="NCBI Taxonomy" id="414"/>
    <lineage>
        <taxon>Bacteria</taxon>
        <taxon>Pseudomonadati</taxon>
        <taxon>Pseudomonadota</taxon>
        <taxon>Gammaproteobacteria</taxon>
        <taxon>Methylococcales</taxon>
        <taxon>Methylococcaceae</taxon>
        <taxon>Methylococcus</taxon>
    </lineage>
</organism>
<protein>
    <submittedName>
        <fullName evidence="9">Tape measure protein</fullName>
    </submittedName>
</protein>
<proteinExistence type="predicted"/>
<evidence type="ECO:0000313" key="9">
    <source>
        <dbReference type="EMBL" id="WWF02921.1"/>
    </source>
</evidence>
<dbReference type="EMBL" id="CP104311">
    <property type="protein sequence ID" value="WWF00743.1"/>
    <property type="molecule type" value="Genomic_DNA"/>
</dbReference>
<dbReference type="InterPro" id="IPR047149">
    <property type="entry name" value="KIF11-like"/>
</dbReference>
<accession>A0ABZ2F6X3</accession>
<gene>
    <name evidence="9" type="ORF">N4J17_04700</name>
    <name evidence="8" type="ORF">N4J17_09635</name>
</gene>
<dbReference type="RefSeq" id="WP_232470214.1">
    <property type="nucleotide sequence ID" value="NZ_CP104311.1"/>
</dbReference>
<evidence type="ECO:0000256" key="6">
    <source>
        <dbReference type="SAM" id="MobiDB-lite"/>
    </source>
</evidence>
<dbReference type="PANTHER" id="PTHR47970:SF12">
    <property type="entry name" value="KINESIN FAMILY MEMBER 11"/>
    <property type="match status" value="1"/>
</dbReference>
<keyword evidence="3" id="KW-0505">Motor protein</keyword>
<dbReference type="Proteomes" id="UP001359308">
    <property type="component" value="Chromosome"/>
</dbReference>
<keyword evidence="10" id="KW-1185">Reference proteome</keyword>
<evidence type="ECO:0000313" key="8">
    <source>
        <dbReference type="EMBL" id="WWF00743.1"/>
    </source>
</evidence>
<keyword evidence="2" id="KW-0963">Cytoplasm</keyword>
<evidence type="ECO:0000256" key="3">
    <source>
        <dbReference type="ARBA" id="ARBA00023175"/>
    </source>
</evidence>
<name>A0ABZ2F6X3_METCP</name>